<evidence type="ECO:0000313" key="1">
    <source>
        <dbReference type="EMBL" id="EUJ40684.1"/>
    </source>
</evidence>
<dbReference type="RefSeq" id="WP_035313983.1">
    <property type="nucleotide sequence ID" value="NZ_AODH01000016.1"/>
</dbReference>
<evidence type="ECO:0000313" key="2">
    <source>
        <dbReference type="Proteomes" id="UP000019243"/>
    </source>
</evidence>
<comment type="caution">
    <text evidence="1">The sequence shown here is derived from an EMBL/GenBank/DDBJ whole genome shotgun (WGS) entry which is preliminary data.</text>
</comment>
<dbReference type="Proteomes" id="UP000019243">
    <property type="component" value="Unassembled WGS sequence"/>
</dbReference>
<keyword evidence="2" id="KW-1185">Reference proteome</keyword>
<dbReference type="AlphaFoldDB" id="W7CM97"/>
<reference evidence="1 2" key="1">
    <citation type="submission" date="2012-12" db="EMBL/GenBank/DDBJ databases">
        <title>Novel taxa of Listeriaceae from agricultural environments in the United States.</title>
        <authorList>
            <person name="den Bakker H.C."/>
            <person name="Allred A."/>
            <person name="Warchocki S."/>
            <person name="Wright E.M."/>
            <person name="Burrell A."/>
            <person name="Nightingale K.K."/>
            <person name="Kephart D."/>
            <person name="Wiedmann M."/>
        </authorList>
    </citation>
    <scope>NUCLEOTIDE SEQUENCE [LARGE SCALE GENOMIC DNA]</scope>
    <source>
        <strain evidence="1 2">FSL F6-1037</strain>
    </source>
</reference>
<accession>W7CM97</accession>
<dbReference type="STRING" id="1265861.BCAMP_04822"/>
<dbReference type="SUPFAM" id="SSF116965">
    <property type="entry name" value="Hypothetical protein MPN330"/>
    <property type="match status" value="1"/>
</dbReference>
<organism evidence="1 2">
    <name type="scientific">Brochothrix campestris FSL F6-1037</name>
    <dbReference type="NCBI Taxonomy" id="1265861"/>
    <lineage>
        <taxon>Bacteria</taxon>
        <taxon>Bacillati</taxon>
        <taxon>Bacillota</taxon>
        <taxon>Bacilli</taxon>
        <taxon>Bacillales</taxon>
        <taxon>Listeriaceae</taxon>
        <taxon>Brochothrix</taxon>
    </lineage>
</organism>
<gene>
    <name evidence="1" type="ORF">BCAMP_04822</name>
</gene>
<dbReference type="EMBL" id="AODH01000016">
    <property type="protein sequence ID" value="EUJ40684.1"/>
    <property type="molecule type" value="Genomic_DNA"/>
</dbReference>
<sequence>MSREEDMMLKKVLISAQRMAPEDRQLATALIDVYLAERNYQQAINVGEDYMRIVTTDRDIIQQLAPAFEATQQHQCYRQWLIDATEIEGFQATVVAEEATGEQVVRLTPGFKKHQHALAQWPLHDQLGLLQTGNEVQIQFYQPEIQALLQHKALTVTQRVFALEALHRIGDEQQYRLTIRGQTLDCVPAHTPLRSENLFYHALIEAVVKRLADNTPDLANEAVVVIRRHQTALYPQVPSQQQLNEWVEAYVSWLERIYHGVNHSDKQMQKALILDEIDRYALENIGF</sequence>
<protein>
    <submittedName>
        <fullName evidence="1">Uncharacterized protein</fullName>
    </submittedName>
</protein>
<proteinExistence type="predicted"/>
<dbReference type="OrthoDB" id="9967692at2"/>
<name>W7CM97_9LIST</name>